<protein>
    <recommendedName>
        <fullName evidence="2">DUF4283 domain-containing protein</fullName>
    </recommendedName>
</protein>
<dbReference type="InterPro" id="IPR025558">
    <property type="entry name" value="DUF4283"/>
</dbReference>
<evidence type="ECO:0000313" key="3">
    <source>
        <dbReference type="EMBL" id="KAG8365519.1"/>
    </source>
</evidence>
<evidence type="ECO:0000256" key="1">
    <source>
        <dbReference type="SAM" id="MobiDB-lite"/>
    </source>
</evidence>
<evidence type="ECO:0000313" key="4">
    <source>
        <dbReference type="Proteomes" id="UP000826271"/>
    </source>
</evidence>
<dbReference type="Pfam" id="PF14111">
    <property type="entry name" value="DUF4283"/>
    <property type="match status" value="1"/>
</dbReference>
<name>A0AAV6W4S1_9LAMI</name>
<dbReference type="PANTHER" id="PTHR31286">
    <property type="entry name" value="GLYCINE-RICH CELL WALL STRUCTURAL PROTEIN 1.8-LIKE"/>
    <property type="match status" value="1"/>
</dbReference>
<organism evidence="3 4">
    <name type="scientific">Buddleja alternifolia</name>
    <dbReference type="NCBI Taxonomy" id="168488"/>
    <lineage>
        <taxon>Eukaryota</taxon>
        <taxon>Viridiplantae</taxon>
        <taxon>Streptophyta</taxon>
        <taxon>Embryophyta</taxon>
        <taxon>Tracheophyta</taxon>
        <taxon>Spermatophyta</taxon>
        <taxon>Magnoliopsida</taxon>
        <taxon>eudicotyledons</taxon>
        <taxon>Gunneridae</taxon>
        <taxon>Pentapetalae</taxon>
        <taxon>asterids</taxon>
        <taxon>lamiids</taxon>
        <taxon>Lamiales</taxon>
        <taxon>Scrophulariaceae</taxon>
        <taxon>Buddlejeae</taxon>
        <taxon>Buddleja</taxon>
    </lineage>
</organism>
<dbReference type="InterPro" id="IPR040256">
    <property type="entry name" value="At4g02000-like"/>
</dbReference>
<evidence type="ECO:0000259" key="2">
    <source>
        <dbReference type="Pfam" id="PF14111"/>
    </source>
</evidence>
<comment type="caution">
    <text evidence="3">The sequence shown here is derived from an EMBL/GenBank/DDBJ whole genome shotgun (WGS) entry which is preliminary data.</text>
</comment>
<accession>A0AAV6W4S1</accession>
<dbReference type="AlphaFoldDB" id="A0AAV6W4S1"/>
<feature type="compositionally biased region" description="Polar residues" evidence="1">
    <location>
        <begin position="15"/>
        <end position="24"/>
    </location>
</feature>
<feature type="compositionally biased region" description="Polar residues" evidence="1">
    <location>
        <begin position="307"/>
        <end position="347"/>
    </location>
</feature>
<dbReference type="Proteomes" id="UP000826271">
    <property type="component" value="Unassembled WGS sequence"/>
</dbReference>
<reference evidence="3" key="1">
    <citation type="submission" date="2019-10" db="EMBL/GenBank/DDBJ databases">
        <authorList>
            <person name="Zhang R."/>
            <person name="Pan Y."/>
            <person name="Wang J."/>
            <person name="Ma R."/>
            <person name="Yu S."/>
        </authorList>
    </citation>
    <scope>NUCLEOTIDE SEQUENCE</scope>
    <source>
        <strain evidence="3">LA-IB0</strain>
        <tissue evidence="3">Leaf</tissue>
    </source>
</reference>
<dbReference type="EMBL" id="WHWC01000018">
    <property type="protein sequence ID" value="KAG8365519.1"/>
    <property type="molecule type" value="Genomic_DNA"/>
</dbReference>
<feature type="region of interest" description="Disordered" evidence="1">
    <location>
        <begin position="297"/>
        <end position="347"/>
    </location>
</feature>
<feature type="domain" description="DUF4283" evidence="2">
    <location>
        <begin position="52"/>
        <end position="132"/>
    </location>
</feature>
<keyword evidence="4" id="KW-1185">Reference proteome</keyword>
<feature type="region of interest" description="Disordered" evidence="1">
    <location>
        <begin position="1"/>
        <end position="25"/>
    </location>
</feature>
<feature type="region of interest" description="Disordered" evidence="1">
    <location>
        <begin position="448"/>
        <end position="516"/>
    </location>
</feature>
<dbReference type="PANTHER" id="PTHR31286:SF179">
    <property type="entry name" value="RNASE H TYPE-1 DOMAIN-CONTAINING PROTEIN"/>
    <property type="match status" value="1"/>
</dbReference>
<proteinExistence type="predicted"/>
<sequence length="516" mass="58461">MEPPPTADQPGPSVPTVNNHSPSSYAEKLKGINGRKTIFLLKEEDEFMAAPFQYTLVGKFSHGYPTMTKLRAKFAALGLNKSFKIGVLDQKHVWIRLFDPNDYARIWMKQTWYFDGFPMRVLKWTADFDPAQESPIMPIWIKIFGLKPHWFHRQFLYHVASLIGKPLKLDEATTEIDNPVVASICVEINVLDKLTPDIPIQIDGQTRLCKVQYEGIPEYCRGDLRERLEKLRMKKPMIDLEEDMSTPSLGLAEPPNGVLMRKSNKDVIIPLNKVHEQMTNRGSDDFSCQGLKDVNVSSSKEGAVRSQGVTNMEQDGSVNEQEPKNTSNIVQKSSKADQEVTTSDQDQSIEVLEYQHYTLFVKHSSINDQENPRTDQVKFDGDQDCGLKVGKTQKKPKVVQERHKINRDCRVVSFATQKGRPRLNSINMASTKIGEREAMDDDAWEDDGEGNNQPLAIGYDVEIPNSGEMEEKSGGSDTSDELWQEVSSKKHRRAASLDENSNKMIPPRIRIGSDDY</sequence>
<gene>
    <name evidence="3" type="ORF">BUALT_Bualt18G0113400</name>
</gene>